<dbReference type="EMBL" id="JACFYX010000008">
    <property type="protein sequence ID" value="MBG0835627.1"/>
    <property type="molecule type" value="Genomic_DNA"/>
</dbReference>
<dbReference type="InterPro" id="IPR029033">
    <property type="entry name" value="His_PPase_superfam"/>
</dbReference>
<keyword evidence="3" id="KW-1185">Reference proteome</keyword>
<dbReference type="SUPFAM" id="SSF53254">
    <property type="entry name" value="Phosphoglycerate mutase-like"/>
    <property type="match status" value="1"/>
</dbReference>
<evidence type="ECO:0000313" key="2">
    <source>
        <dbReference type="EMBL" id="MBG0835627.1"/>
    </source>
</evidence>
<dbReference type="AlphaFoldDB" id="A0A931D5P3"/>
<dbReference type="Proteomes" id="UP000596932">
    <property type="component" value="Unassembled WGS sequence"/>
</dbReference>
<reference evidence="2" key="1">
    <citation type="submission" date="2020-07" db="EMBL/GenBank/DDBJ databases">
        <title>Pseudomonas chaetoceroseae sp. nov., a new member of the Pseudomonas oleovorans group isolated from a culture of Chaetoceros calcitrans.</title>
        <authorList>
            <person name="Girard L."/>
            <person name="Lood C."/>
            <person name="De Mot R."/>
            <person name="Baudart J."/>
        </authorList>
    </citation>
    <scope>NUCLEOTIDE SEQUENCE</scope>
    <source>
        <strain evidence="2">536</strain>
    </source>
</reference>
<feature type="chain" id="PRO_5036874026" evidence="1">
    <location>
        <begin position="21"/>
        <end position="187"/>
    </location>
</feature>
<dbReference type="Pfam" id="PF00300">
    <property type="entry name" value="His_Phos_1"/>
    <property type="match status" value="1"/>
</dbReference>
<proteinExistence type="predicted"/>
<dbReference type="RefSeq" id="WP_196475074.1">
    <property type="nucleotide sequence ID" value="NZ_JACFYX020000007.1"/>
</dbReference>
<evidence type="ECO:0000256" key="1">
    <source>
        <dbReference type="SAM" id="SignalP"/>
    </source>
</evidence>
<accession>A0A931D5P3</accession>
<sequence length="187" mass="20211">MTRLWLLALALALLPLFSVAADNADAWQALREGRALILMRHATAPGTGDPANFRLGQCETQRNLNAQGRAEARRWGELLARQGIEQPRLLSSRWCRALDTASNMQRGPVQPFAALDSFFGKPEDGAEQTAELIRSVNQLPAGAPLVLVSHQVNITALTGIFPASGEGLILALPLRPRAEPLARIPAP</sequence>
<comment type="caution">
    <text evidence="2">The sequence shown here is derived from an EMBL/GenBank/DDBJ whole genome shotgun (WGS) entry which is preliminary data.</text>
</comment>
<feature type="signal peptide" evidence="1">
    <location>
        <begin position="1"/>
        <end position="20"/>
    </location>
</feature>
<keyword evidence="1" id="KW-0732">Signal</keyword>
<dbReference type="InterPro" id="IPR013078">
    <property type="entry name" value="His_Pase_superF_clade-1"/>
</dbReference>
<dbReference type="CDD" id="cd07040">
    <property type="entry name" value="HP"/>
    <property type="match status" value="1"/>
</dbReference>
<dbReference type="Gene3D" id="3.40.50.1240">
    <property type="entry name" value="Phosphoglycerate mutase-like"/>
    <property type="match status" value="1"/>
</dbReference>
<organism evidence="2 3">
    <name type="scientific">Pseudomonas chaetocerotis</name>
    <dbReference type="NCBI Taxonomy" id="2758695"/>
    <lineage>
        <taxon>Bacteria</taxon>
        <taxon>Pseudomonadati</taxon>
        <taxon>Pseudomonadota</taxon>
        <taxon>Gammaproteobacteria</taxon>
        <taxon>Pseudomonadales</taxon>
        <taxon>Pseudomonadaceae</taxon>
        <taxon>Pseudomonas</taxon>
    </lineage>
</organism>
<protein>
    <submittedName>
        <fullName evidence="2">Histidine phosphatase family protein</fullName>
    </submittedName>
</protein>
<gene>
    <name evidence="2" type="ORF">H3221_10955</name>
</gene>
<name>A0A931D5P3_9PSED</name>
<evidence type="ECO:0000313" key="3">
    <source>
        <dbReference type="Proteomes" id="UP000596932"/>
    </source>
</evidence>